<keyword evidence="2 10" id="KW-0645">Protease</keyword>
<evidence type="ECO:0000256" key="7">
    <source>
        <dbReference type="ARBA" id="ARBA00039717"/>
    </source>
</evidence>
<evidence type="ECO:0000256" key="8">
    <source>
        <dbReference type="PIRSR" id="PIRSR601577-1"/>
    </source>
</evidence>
<keyword evidence="11" id="KW-1185">Reference proteome</keyword>
<evidence type="ECO:0000256" key="3">
    <source>
        <dbReference type="ARBA" id="ARBA00022723"/>
    </source>
</evidence>
<dbReference type="GO" id="GO:0006508">
    <property type="term" value="P:proteolysis"/>
    <property type="evidence" value="ECO:0007669"/>
    <property type="project" value="UniProtKB-KW"/>
</dbReference>
<dbReference type="WBParaSite" id="TREG1_97570.1">
    <property type="protein sequence ID" value="TREG1_97570.1"/>
    <property type="gene ID" value="TREG1_97570"/>
</dbReference>
<dbReference type="Pfam" id="PF01457">
    <property type="entry name" value="Peptidase_M8"/>
    <property type="match status" value="1"/>
</dbReference>
<keyword evidence="3 9" id="KW-0479">Metal-binding</keyword>
<dbReference type="PANTHER" id="PTHR10942:SF0">
    <property type="entry name" value="LEISHMANOLYSIN-LIKE PEPTIDASE"/>
    <property type="match status" value="1"/>
</dbReference>
<dbReference type="Gene3D" id="3.90.132.10">
    <property type="entry name" value="Leishmanolysin , domain 2"/>
    <property type="match status" value="1"/>
</dbReference>
<evidence type="ECO:0000256" key="6">
    <source>
        <dbReference type="ARBA" id="ARBA00023049"/>
    </source>
</evidence>
<dbReference type="Proteomes" id="UP000050795">
    <property type="component" value="Unassembled WGS sequence"/>
</dbReference>
<proteinExistence type="inferred from homology"/>
<dbReference type="FunFam" id="3.90.132.10:FF:000001">
    <property type="entry name" value="leishmanolysin-like peptidase isoform X2"/>
    <property type="match status" value="1"/>
</dbReference>
<dbReference type="SUPFAM" id="SSF55486">
    <property type="entry name" value="Metalloproteases ('zincins'), catalytic domain"/>
    <property type="match status" value="1"/>
</dbReference>
<organism evidence="11 12">
    <name type="scientific">Trichobilharzia regenti</name>
    <name type="common">Nasal bird schistosome</name>
    <dbReference type="NCBI Taxonomy" id="157069"/>
    <lineage>
        <taxon>Eukaryota</taxon>
        <taxon>Metazoa</taxon>
        <taxon>Spiralia</taxon>
        <taxon>Lophotrochozoa</taxon>
        <taxon>Platyhelminthes</taxon>
        <taxon>Trematoda</taxon>
        <taxon>Digenea</taxon>
        <taxon>Strigeidida</taxon>
        <taxon>Schistosomatoidea</taxon>
        <taxon>Schistosomatidae</taxon>
        <taxon>Trichobilharzia</taxon>
    </lineage>
</organism>
<keyword evidence="4 10" id="KW-0378">Hydrolase</keyword>
<dbReference type="GO" id="GO:0016020">
    <property type="term" value="C:membrane"/>
    <property type="evidence" value="ECO:0007669"/>
    <property type="project" value="InterPro"/>
</dbReference>
<dbReference type="Gene3D" id="2.30.34.10">
    <property type="entry name" value="Leishmanolysin domain 4"/>
    <property type="match status" value="1"/>
</dbReference>
<evidence type="ECO:0000256" key="10">
    <source>
        <dbReference type="RuleBase" id="RU366077"/>
    </source>
</evidence>
<sequence length="622" mass="70338">MCADNIFYKREAETRCELLMDFLFSQNDYFIMVKRIIFLLHLLALSIGSEHVCRTIQDIKMTYAIVSHSVQKRQTSSNELKFHVYYTVQLKSMENFIQFEKNVVNKALKFWENALKVKDKSGEHVLTYRPCEGQPAVIDEATGMAYCPNGCRDTVKCYDYDVPKEYLSGCKMRNEEGSVYTVHEDGIGVLPNAYIIIVDSSNSTNCGGGTIAYAAPCQLHPFTDRPIIGIINFCPDKLNAANLDIPLMASTATHEITHALGFTPANFALMRDENGNPRTPRDSQSDTPIKIDTKSGFFIPSNNTLRTINRTWVTAKGVFTKVYQSLVTPNILEEARRHYGCTELDGVDLENEGGDGTANAHFEKRIIGDELMAGATGVKLIPSRITLAYFKDTGWYDVNYSMSGNWIYGKNLGCDFVMKSCYEYMRNRKSVEKSIWPYCDQPLTVSCMNRNTYGQCSLQKSKHVIPEEEQYFGPDSEFGENESAFYKGVAALVESCPVFVPMQYLYDDKIISYCDHQGNKEVIASGENLYMQSFGDNSICIIHDSPWHLIRGKAYMKDKRILGTCHKYSCSEKLEIIIGNRSMACPIEGGIINFTAKREKLKLMGRIKCPNYVSICKVTKEN</sequence>
<evidence type="ECO:0000256" key="9">
    <source>
        <dbReference type="PIRSR" id="PIRSR601577-2"/>
    </source>
</evidence>
<feature type="active site" evidence="8">
    <location>
        <position position="255"/>
    </location>
</feature>
<keyword evidence="5 9" id="KW-0862">Zinc</keyword>
<dbReference type="GO" id="GO:0004222">
    <property type="term" value="F:metalloendopeptidase activity"/>
    <property type="evidence" value="ECO:0007669"/>
    <property type="project" value="UniProtKB-UniRule"/>
</dbReference>
<evidence type="ECO:0000256" key="4">
    <source>
        <dbReference type="ARBA" id="ARBA00022801"/>
    </source>
</evidence>
<evidence type="ECO:0000313" key="11">
    <source>
        <dbReference type="Proteomes" id="UP000050795"/>
    </source>
</evidence>
<reference evidence="12" key="2">
    <citation type="submission" date="2023-11" db="UniProtKB">
        <authorList>
            <consortium name="WormBaseParasite"/>
        </authorList>
    </citation>
    <scope>IDENTIFICATION</scope>
</reference>
<accession>A0AA85KJ11</accession>
<feature type="binding site" evidence="9">
    <location>
        <position position="361"/>
    </location>
    <ligand>
        <name>Zn(2+)</name>
        <dbReference type="ChEBI" id="CHEBI:29105"/>
        <note>catalytic</note>
    </ligand>
</feature>
<evidence type="ECO:0000256" key="1">
    <source>
        <dbReference type="ARBA" id="ARBA00005860"/>
    </source>
</evidence>
<comment type="similarity">
    <text evidence="1 10">Belongs to the peptidase M8 family.</text>
</comment>
<evidence type="ECO:0000256" key="2">
    <source>
        <dbReference type="ARBA" id="ARBA00022670"/>
    </source>
</evidence>
<name>A0AA85KJ11_TRIRE</name>
<dbReference type="EC" id="3.4.24.-" evidence="10"/>
<feature type="binding site" evidence="9">
    <location>
        <position position="258"/>
    </location>
    <ligand>
        <name>Zn(2+)</name>
        <dbReference type="ChEBI" id="CHEBI:29105"/>
        <note>catalytic</note>
    </ligand>
</feature>
<feature type="binding site" evidence="9">
    <location>
        <position position="254"/>
    </location>
    <ligand>
        <name>Zn(2+)</name>
        <dbReference type="ChEBI" id="CHEBI:29105"/>
        <note>catalytic</note>
    </ligand>
</feature>
<evidence type="ECO:0000256" key="5">
    <source>
        <dbReference type="ARBA" id="ARBA00022833"/>
    </source>
</evidence>
<dbReference type="GO" id="GO:0007155">
    <property type="term" value="P:cell adhesion"/>
    <property type="evidence" value="ECO:0007669"/>
    <property type="project" value="InterPro"/>
</dbReference>
<dbReference type="PANTHER" id="PTHR10942">
    <property type="entry name" value="LEISHMANOLYSIN-LIKE PEPTIDASE"/>
    <property type="match status" value="1"/>
</dbReference>
<comment type="cofactor">
    <cofactor evidence="9 10">
        <name>Zn(2+)</name>
        <dbReference type="ChEBI" id="CHEBI:29105"/>
    </cofactor>
    <text evidence="9 10">Binds 1 zinc ion per subunit.</text>
</comment>
<dbReference type="Gene3D" id="3.10.170.20">
    <property type="match status" value="1"/>
</dbReference>
<keyword evidence="6 9" id="KW-0482">Metalloprotease</keyword>
<protein>
    <recommendedName>
        <fullName evidence="7 10">Leishmanolysin-like peptidase</fullName>
        <ecNumber evidence="10">3.4.24.-</ecNumber>
    </recommendedName>
</protein>
<dbReference type="InterPro" id="IPR001577">
    <property type="entry name" value="Peptidase_M8"/>
</dbReference>
<evidence type="ECO:0000313" key="12">
    <source>
        <dbReference type="WBParaSite" id="TREG1_97570.1"/>
    </source>
</evidence>
<reference evidence="11" key="1">
    <citation type="submission" date="2022-06" db="EMBL/GenBank/DDBJ databases">
        <authorList>
            <person name="Berger JAMES D."/>
            <person name="Berger JAMES D."/>
        </authorList>
    </citation>
    <scope>NUCLEOTIDE SEQUENCE [LARGE SCALE GENOMIC DNA]</scope>
</reference>
<dbReference type="GO" id="GO:0046872">
    <property type="term" value="F:metal ion binding"/>
    <property type="evidence" value="ECO:0007669"/>
    <property type="project" value="UniProtKB-KW"/>
</dbReference>
<dbReference type="AlphaFoldDB" id="A0AA85KJ11"/>
<dbReference type="GO" id="GO:0005737">
    <property type="term" value="C:cytoplasm"/>
    <property type="evidence" value="ECO:0007669"/>
    <property type="project" value="TreeGrafter"/>
</dbReference>